<feature type="region of interest" description="Disordered" evidence="3">
    <location>
        <begin position="494"/>
        <end position="513"/>
    </location>
</feature>
<feature type="domain" description="SH3" evidence="4">
    <location>
        <begin position="407"/>
        <end position="467"/>
    </location>
</feature>
<sequence>MVVIERDRSNLVFELEHVATFVEGRSEMDPATIMAEVVNLDSNFVVPTLCKLELSTEGIRVIRTDKNEVLENAPWHRVYNEAVLLPTERDYERALLVFRVSLAESDIMGYENELIIFGIDSERDGRVIIDHMLSYQENAASRPLTSTITSPGFKQKMESKTKTNASRRSSHSYPGPSNARNIYMLNRCLDDIEHFGRRLNKCVKRDSTDSKEMLSRKFAFWFTLFLATSPVRIEPVNVKPPGRHDAVETVRKIKLALNMAQLIQADAPEAIEKIFIRLIKCIVWLDDISQSRIIPDYEMEMIQDVVEPLLNEATIEAIKRRLNPILTEFWTKLGDAWNVSAERWPHPISTYVPQFKTTPKRNVVALSNRSQGGGTGFGVYPQVVAKYSRPRINNKEHQRLCQKIQDRGGRLCYATVRHVSSKPAEIDAYQGEVFEIVDNTEGDWWTVTNNVGETGQVPKWKLRPFYLSASMLDLRQTEPTVVNSTVPKVQSSPYVYRRPSHSRPKSEYEPWDQEKRFSFPRQSLSKSRSMGSRVNLVPSHRYGEPDETDDVHPMMLYLPSEEVKRIGDSKSSVPIILVPYERRSRSKERNYSPGRGHSQTRHRTPDRSPHRNERDVSPIRRRYYPIRPGQTYRPTIKLDSSEQGRSSKRY</sequence>
<keyword evidence="6" id="KW-1185">Reference proteome</keyword>
<dbReference type="Proteomes" id="UP000308267">
    <property type="component" value="Unassembled WGS sequence"/>
</dbReference>
<dbReference type="GO" id="GO:0003779">
    <property type="term" value="F:actin binding"/>
    <property type="evidence" value="ECO:0007669"/>
    <property type="project" value="TreeGrafter"/>
</dbReference>
<evidence type="ECO:0000313" key="5">
    <source>
        <dbReference type="EMBL" id="TGZ72588.1"/>
    </source>
</evidence>
<feature type="region of interest" description="Disordered" evidence="3">
    <location>
        <begin position="584"/>
        <end position="650"/>
    </location>
</feature>
<evidence type="ECO:0000256" key="3">
    <source>
        <dbReference type="SAM" id="MobiDB-lite"/>
    </source>
</evidence>
<comment type="caution">
    <text evidence="5">The sequence shown here is derived from an EMBL/GenBank/DDBJ whole genome shotgun (WGS) entry which is preliminary data.</text>
</comment>
<feature type="compositionally biased region" description="Polar residues" evidence="3">
    <location>
        <begin position="520"/>
        <end position="532"/>
    </location>
</feature>
<dbReference type="AlphaFoldDB" id="A0A4S2ME31"/>
<dbReference type="STRING" id="147828.A0A4S2ME31"/>
<dbReference type="PANTHER" id="PTHR12287:SF23">
    <property type="entry name" value="AROUSER, ISOFORM A-RELATED"/>
    <property type="match status" value="1"/>
</dbReference>
<dbReference type="Pfam" id="PF00018">
    <property type="entry name" value="SH3_1"/>
    <property type="match status" value="1"/>
</dbReference>
<dbReference type="EMBL" id="SJOL01003542">
    <property type="protein sequence ID" value="TGZ72588.1"/>
    <property type="molecule type" value="Genomic_DNA"/>
</dbReference>
<feature type="compositionally biased region" description="Basic and acidic residues" evidence="3">
    <location>
        <begin position="603"/>
        <end position="618"/>
    </location>
</feature>
<dbReference type="GO" id="GO:0005886">
    <property type="term" value="C:plasma membrane"/>
    <property type="evidence" value="ECO:0007669"/>
    <property type="project" value="TreeGrafter"/>
</dbReference>
<dbReference type="PROSITE" id="PS50002">
    <property type="entry name" value="SH3"/>
    <property type="match status" value="1"/>
</dbReference>
<dbReference type="InterPro" id="IPR039801">
    <property type="entry name" value="EPS8-like"/>
</dbReference>
<feature type="compositionally biased region" description="Basic and acidic residues" evidence="3">
    <location>
        <begin position="504"/>
        <end position="513"/>
    </location>
</feature>
<proteinExistence type="predicted"/>
<dbReference type="Pfam" id="PF22975">
    <property type="entry name" value="EPS8_2nd"/>
    <property type="match status" value="1"/>
</dbReference>
<feature type="region of interest" description="Disordered" evidence="3">
    <location>
        <begin position="519"/>
        <end position="552"/>
    </location>
</feature>
<accession>A0A4S2ME31</accession>
<dbReference type="InterPro" id="IPR036028">
    <property type="entry name" value="SH3-like_dom_sf"/>
</dbReference>
<feature type="region of interest" description="Disordered" evidence="3">
    <location>
        <begin position="146"/>
        <end position="177"/>
    </location>
</feature>
<dbReference type="PANTHER" id="PTHR12287">
    <property type="entry name" value="EPIDERMAL GROWTH FACTOR RECEPTOR KINASE SUBSTRATE EPS8-RELATED PROTEIN"/>
    <property type="match status" value="1"/>
</dbReference>
<evidence type="ECO:0000256" key="2">
    <source>
        <dbReference type="PROSITE-ProRule" id="PRU00192"/>
    </source>
</evidence>
<name>A0A4S2ME31_OPIFE</name>
<evidence type="ECO:0000259" key="4">
    <source>
        <dbReference type="PROSITE" id="PS50002"/>
    </source>
</evidence>
<evidence type="ECO:0000256" key="1">
    <source>
        <dbReference type="ARBA" id="ARBA00022443"/>
    </source>
</evidence>
<keyword evidence="1 2" id="KW-0728">SH3 domain</keyword>
<dbReference type="InterPro" id="IPR011993">
    <property type="entry name" value="PH-like_dom_sf"/>
</dbReference>
<dbReference type="Gene3D" id="2.30.29.30">
    <property type="entry name" value="Pleckstrin-homology domain (PH domain)/Phosphotyrosine-binding domain (PTB)"/>
    <property type="match status" value="1"/>
</dbReference>
<dbReference type="OrthoDB" id="4680325at2759"/>
<dbReference type="InterPro" id="IPR055093">
    <property type="entry name" value="EPS8_2nd"/>
</dbReference>
<dbReference type="GO" id="GO:0007266">
    <property type="term" value="P:Rho protein signal transduction"/>
    <property type="evidence" value="ECO:0007669"/>
    <property type="project" value="TreeGrafter"/>
</dbReference>
<evidence type="ECO:0000313" key="6">
    <source>
        <dbReference type="Proteomes" id="UP000308267"/>
    </source>
</evidence>
<reference evidence="5 6" key="1">
    <citation type="journal article" date="2019" name="BMC Genomics">
        <title>New insights from Opisthorchis felineus genome: update on genomics of the epidemiologically important liver flukes.</title>
        <authorList>
            <person name="Ershov N.I."/>
            <person name="Mordvinov V.A."/>
            <person name="Prokhortchouk E.B."/>
            <person name="Pakharukova M.Y."/>
            <person name="Gunbin K.V."/>
            <person name="Ustyantsev K."/>
            <person name="Genaev M.A."/>
            <person name="Blinov A.G."/>
            <person name="Mazur A."/>
            <person name="Boulygina E."/>
            <person name="Tsygankova S."/>
            <person name="Khrameeva E."/>
            <person name="Chekanov N."/>
            <person name="Fan G."/>
            <person name="Xiao A."/>
            <person name="Zhang H."/>
            <person name="Xu X."/>
            <person name="Yang H."/>
            <person name="Solovyev V."/>
            <person name="Lee S.M."/>
            <person name="Liu X."/>
            <person name="Afonnikov D.A."/>
            <person name="Skryabin K.G."/>
        </authorList>
    </citation>
    <scope>NUCLEOTIDE SEQUENCE [LARGE SCALE GENOMIC DNA]</scope>
    <source>
        <strain evidence="5">AK-0245</strain>
        <tissue evidence="5">Whole organism</tissue>
    </source>
</reference>
<organism evidence="5 6">
    <name type="scientific">Opisthorchis felineus</name>
    <dbReference type="NCBI Taxonomy" id="147828"/>
    <lineage>
        <taxon>Eukaryota</taxon>
        <taxon>Metazoa</taxon>
        <taxon>Spiralia</taxon>
        <taxon>Lophotrochozoa</taxon>
        <taxon>Platyhelminthes</taxon>
        <taxon>Trematoda</taxon>
        <taxon>Digenea</taxon>
        <taxon>Opisthorchiida</taxon>
        <taxon>Opisthorchiata</taxon>
        <taxon>Opisthorchiidae</taxon>
        <taxon>Opisthorchis</taxon>
    </lineage>
</organism>
<dbReference type="InterPro" id="IPR001452">
    <property type="entry name" value="SH3_domain"/>
</dbReference>
<dbReference type="SUPFAM" id="SSF50044">
    <property type="entry name" value="SH3-domain"/>
    <property type="match status" value="1"/>
</dbReference>
<dbReference type="GO" id="GO:0035023">
    <property type="term" value="P:regulation of Rho protein signal transduction"/>
    <property type="evidence" value="ECO:0007669"/>
    <property type="project" value="TreeGrafter"/>
</dbReference>
<protein>
    <recommendedName>
        <fullName evidence="4">SH3 domain-containing protein</fullName>
    </recommendedName>
</protein>
<gene>
    <name evidence="5" type="ORF">CRM22_002000</name>
</gene>
<dbReference type="Gene3D" id="2.30.30.40">
    <property type="entry name" value="SH3 Domains"/>
    <property type="match status" value="1"/>
</dbReference>